<dbReference type="Gene3D" id="1.10.1040.10">
    <property type="entry name" value="N-(1-d-carboxylethyl)-l-norvaline Dehydrogenase, domain 2"/>
    <property type="match status" value="1"/>
</dbReference>
<name>A0A0D3JZY4_EMIH1</name>
<organism evidence="1 2">
    <name type="scientific">Emiliania huxleyi (strain CCMP1516)</name>
    <dbReference type="NCBI Taxonomy" id="280463"/>
    <lineage>
        <taxon>Eukaryota</taxon>
        <taxon>Haptista</taxon>
        <taxon>Haptophyta</taxon>
        <taxon>Prymnesiophyceae</taxon>
        <taxon>Isochrysidales</taxon>
        <taxon>Noelaerhabdaceae</taxon>
        <taxon>Emiliania</taxon>
    </lineage>
</organism>
<protein>
    <submittedName>
        <fullName evidence="1">Uncharacterized protein</fullName>
    </submittedName>
</protein>
<keyword evidence="2" id="KW-1185">Reference proteome</keyword>
<dbReference type="PaxDb" id="2903-EOD29069"/>
<evidence type="ECO:0000313" key="1">
    <source>
        <dbReference type="EnsemblProtists" id="EOD29069"/>
    </source>
</evidence>
<dbReference type="GeneID" id="17274614"/>
<dbReference type="AlphaFoldDB" id="A0A0D3JZY4"/>
<reference evidence="1" key="2">
    <citation type="submission" date="2024-10" db="UniProtKB">
        <authorList>
            <consortium name="EnsemblProtists"/>
        </authorList>
    </citation>
    <scope>IDENTIFICATION</scope>
</reference>
<evidence type="ECO:0000313" key="2">
    <source>
        <dbReference type="Proteomes" id="UP000013827"/>
    </source>
</evidence>
<dbReference type="InterPro" id="IPR013328">
    <property type="entry name" value="6PGD_dom2"/>
</dbReference>
<dbReference type="Proteomes" id="UP000013827">
    <property type="component" value="Unassembled WGS sequence"/>
</dbReference>
<dbReference type="RefSeq" id="XP_005781498.1">
    <property type="nucleotide sequence ID" value="XM_005781441.1"/>
</dbReference>
<dbReference type="SUPFAM" id="SSF48179">
    <property type="entry name" value="6-phosphogluconate dehydrogenase C-terminal domain-like"/>
    <property type="match status" value="1"/>
</dbReference>
<reference evidence="2" key="1">
    <citation type="journal article" date="2013" name="Nature">
        <title>Pan genome of the phytoplankton Emiliania underpins its global distribution.</title>
        <authorList>
            <person name="Read B.A."/>
            <person name="Kegel J."/>
            <person name="Klute M.J."/>
            <person name="Kuo A."/>
            <person name="Lefebvre S.C."/>
            <person name="Maumus F."/>
            <person name="Mayer C."/>
            <person name="Miller J."/>
            <person name="Monier A."/>
            <person name="Salamov A."/>
            <person name="Young J."/>
            <person name="Aguilar M."/>
            <person name="Claverie J.M."/>
            <person name="Frickenhaus S."/>
            <person name="Gonzalez K."/>
            <person name="Herman E.K."/>
            <person name="Lin Y.C."/>
            <person name="Napier J."/>
            <person name="Ogata H."/>
            <person name="Sarno A.F."/>
            <person name="Shmutz J."/>
            <person name="Schroeder D."/>
            <person name="de Vargas C."/>
            <person name="Verret F."/>
            <person name="von Dassow P."/>
            <person name="Valentin K."/>
            <person name="Van de Peer Y."/>
            <person name="Wheeler G."/>
            <person name="Dacks J.B."/>
            <person name="Delwiche C.F."/>
            <person name="Dyhrman S.T."/>
            <person name="Glockner G."/>
            <person name="John U."/>
            <person name="Richards T."/>
            <person name="Worden A.Z."/>
            <person name="Zhang X."/>
            <person name="Grigoriev I.V."/>
            <person name="Allen A.E."/>
            <person name="Bidle K."/>
            <person name="Borodovsky M."/>
            <person name="Bowler C."/>
            <person name="Brownlee C."/>
            <person name="Cock J.M."/>
            <person name="Elias M."/>
            <person name="Gladyshev V.N."/>
            <person name="Groth M."/>
            <person name="Guda C."/>
            <person name="Hadaegh A."/>
            <person name="Iglesias-Rodriguez M.D."/>
            <person name="Jenkins J."/>
            <person name="Jones B.M."/>
            <person name="Lawson T."/>
            <person name="Leese F."/>
            <person name="Lindquist E."/>
            <person name="Lobanov A."/>
            <person name="Lomsadze A."/>
            <person name="Malik S.B."/>
            <person name="Marsh M.E."/>
            <person name="Mackinder L."/>
            <person name="Mock T."/>
            <person name="Mueller-Roeber B."/>
            <person name="Pagarete A."/>
            <person name="Parker M."/>
            <person name="Probert I."/>
            <person name="Quesneville H."/>
            <person name="Raines C."/>
            <person name="Rensing S.A."/>
            <person name="Riano-Pachon D.M."/>
            <person name="Richier S."/>
            <person name="Rokitta S."/>
            <person name="Shiraiwa Y."/>
            <person name="Soanes D.M."/>
            <person name="van der Giezen M."/>
            <person name="Wahlund T.M."/>
            <person name="Williams B."/>
            <person name="Wilson W."/>
            <person name="Wolfe G."/>
            <person name="Wurch L.L."/>
        </authorList>
    </citation>
    <scope>NUCLEOTIDE SEQUENCE</scope>
</reference>
<proteinExistence type="predicted"/>
<dbReference type="EnsemblProtists" id="EOD29069">
    <property type="protein sequence ID" value="EOD29069"/>
    <property type="gene ID" value="EMIHUDRAFT_234141"/>
</dbReference>
<dbReference type="HOGENOM" id="CLU_1664009_0_0_1"/>
<dbReference type="InterPro" id="IPR008927">
    <property type="entry name" value="6-PGluconate_DH-like_C_sf"/>
</dbReference>
<dbReference type="KEGG" id="ehx:EMIHUDRAFT_234141"/>
<sequence>MNTLQHALLYYRAQQELVCEVLAKSSWVAPAHKHAKEGTDIVALALAAFMRYAAGTDASGEPLELVDPLTDALRPIAATRAFVETIFGAEVAGWEAFVSNVFEHADRSHRSTVRGIVRAEKEECEARLKELCKTDELLTSRSEKAAAATSSAEAPASAN</sequence>
<accession>A0A0D3JZY4</accession>